<keyword evidence="2" id="KW-1185">Reference proteome</keyword>
<proteinExistence type="predicted"/>
<dbReference type="EMBL" id="JAAMPC010000006">
    <property type="protein sequence ID" value="KAG2306123.1"/>
    <property type="molecule type" value="Genomic_DNA"/>
</dbReference>
<organism evidence="1 2">
    <name type="scientific">Brassica carinata</name>
    <name type="common">Ethiopian mustard</name>
    <name type="synonym">Abyssinian cabbage</name>
    <dbReference type="NCBI Taxonomy" id="52824"/>
    <lineage>
        <taxon>Eukaryota</taxon>
        <taxon>Viridiplantae</taxon>
        <taxon>Streptophyta</taxon>
        <taxon>Embryophyta</taxon>
        <taxon>Tracheophyta</taxon>
        <taxon>Spermatophyta</taxon>
        <taxon>Magnoliopsida</taxon>
        <taxon>eudicotyledons</taxon>
        <taxon>Gunneridae</taxon>
        <taxon>Pentapetalae</taxon>
        <taxon>rosids</taxon>
        <taxon>malvids</taxon>
        <taxon>Brassicales</taxon>
        <taxon>Brassicaceae</taxon>
        <taxon>Brassiceae</taxon>
        <taxon>Brassica</taxon>
    </lineage>
</organism>
<dbReference type="OrthoDB" id="1109793at2759"/>
<gene>
    <name evidence="1" type="ORF">Bca52824_025871</name>
</gene>
<protein>
    <submittedName>
        <fullName evidence="1">Uncharacterized protein</fullName>
    </submittedName>
</protein>
<name>A0A8X7SGY2_BRACI</name>
<dbReference type="Proteomes" id="UP000886595">
    <property type="component" value="Unassembled WGS sequence"/>
</dbReference>
<comment type="caution">
    <text evidence="1">The sequence shown here is derived from an EMBL/GenBank/DDBJ whole genome shotgun (WGS) entry which is preliminary data.</text>
</comment>
<evidence type="ECO:0000313" key="1">
    <source>
        <dbReference type="EMBL" id="KAG2306123.1"/>
    </source>
</evidence>
<dbReference type="AlphaFoldDB" id="A0A8X7SGY2"/>
<sequence length="195" mass="21128">MPTPPLKFNSFRVSMKVKMSPLSDFSTGTTRVHLAQSSDVVLDLRTLLIQPSQVSKVCSSSALGPSTIRFHGPAILFVSTKSRSFMLSLSVEIHLVSSGSLVVGARAHLSRSTSFQTLLFGSFNVDSDYSVLVVVTFSGMHLMISHGSPVVEQLSFVNLLSLVMLFCFCILLFIKPLSIPPVIILLPNLASDVIT</sequence>
<reference evidence="1 2" key="1">
    <citation type="submission" date="2020-02" db="EMBL/GenBank/DDBJ databases">
        <authorList>
            <person name="Ma Q."/>
            <person name="Huang Y."/>
            <person name="Song X."/>
            <person name="Pei D."/>
        </authorList>
    </citation>
    <scope>NUCLEOTIDE SEQUENCE [LARGE SCALE GENOMIC DNA]</scope>
    <source>
        <strain evidence="1">Sxm20200214</strain>
        <tissue evidence="1">Leaf</tissue>
    </source>
</reference>
<evidence type="ECO:0000313" key="2">
    <source>
        <dbReference type="Proteomes" id="UP000886595"/>
    </source>
</evidence>
<accession>A0A8X7SGY2</accession>